<dbReference type="InterPro" id="IPR038718">
    <property type="entry name" value="SNF2-like_sf"/>
</dbReference>
<evidence type="ECO:0000256" key="5">
    <source>
        <dbReference type="ARBA" id="ARBA00022801"/>
    </source>
</evidence>
<keyword evidence="10" id="KW-0238">DNA-binding</keyword>
<evidence type="ECO:0000256" key="15">
    <source>
        <dbReference type="ARBA" id="ARBA00040599"/>
    </source>
</evidence>
<feature type="compositionally biased region" description="Basic and acidic residues" evidence="18">
    <location>
        <begin position="1401"/>
        <end position="1412"/>
    </location>
</feature>
<feature type="compositionally biased region" description="Low complexity" evidence="18">
    <location>
        <begin position="1372"/>
        <end position="1385"/>
    </location>
</feature>
<feature type="compositionally biased region" description="Acidic residues" evidence="18">
    <location>
        <begin position="552"/>
        <end position="568"/>
    </location>
</feature>
<dbReference type="Gene3D" id="3.40.50.300">
    <property type="entry name" value="P-loop containing nucleotide triphosphate hydrolases"/>
    <property type="match status" value="1"/>
</dbReference>
<dbReference type="Pfam" id="PF00271">
    <property type="entry name" value="Helicase_C"/>
    <property type="match status" value="1"/>
</dbReference>
<dbReference type="InterPro" id="IPR027417">
    <property type="entry name" value="P-loop_NTPase"/>
</dbReference>
<dbReference type="PROSITE" id="PS51194">
    <property type="entry name" value="HELICASE_CTER"/>
    <property type="match status" value="1"/>
</dbReference>
<keyword evidence="11" id="KW-0010">Activator</keyword>
<dbReference type="FunFam" id="3.40.50.10810:FF:000005">
    <property type="entry name" value="Photoperiod-independent early flowering 1"/>
    <property type="match status" value="1"/>
</dbReference>
<feature type="compositionally biased region" description="Polar residues" evidence="18">
    <location>
        <begin position="377"/>
        <end position="387"/>
    </location>
</feature>
<keyword evidence="17" id="KW-0175">Coiled coil</keyword>
<evidence type="ECO:0000259" key="19">
    <source>
        <dbReference type="PROSITE" id="PS51192"/>
    </source>
</evidence>
<evidence type="ECO:0000256" key="13">
    <source>
        <dbReference type="ARBA" id="ARBA00023242"/>
    </source>
</evidence>
<dbReference type="InterPro" id="IPR014012">
    <property type="entry name" value="HSA_dom"/>
</dbReference>
<dbReference type="GO" id="GO:0042393">
    <property type="term" value="F:histone binding"/>
    <property type="evidence" value="ECO:0007669"/>
    <property type="project" value="TreeGrafter"/>
</dbReference>
<dbReference type="CDD" id="cd18003">
    <property type="entry name" value="DEXQc_SRCAP"/>
    <property type="match status" value="1"/>
</dbReference>
<dbReference type="InterPro" id="IPR000330">
    <property type="entry name" value="SNF2_N"/>
</dbReference>
<feature type="region of interest" description="Disordered" evidence="18">
    <location>
        <begin position="377"/>
        <end position="440"/>
    </location>
</feature>
<dbReference type="InterPro" id="IPR049730">
    <property type="entry name" value="SNF2/RAD54-like_C"/>
</dbReference>
<feature type="domain" description="Helicase C-terminal" evidence="20">
    <location>
        <begin position="1143"/>
        <end position="1296"/>
    </location>
</feature>
<reference evidence="22 23" key="1">
    <citation type="journal article" date="2023" name="Elife">
        <title>Identification of key yeast species and microbe-microbe interactions impacting larval growth of Drosophila in the wild.</title>
        <authorList>
            <person name="Mure A."/>
            <person name="Sugiura Y."/>
            <person name="Maeda R."/>
            <person name="Honda K."/>
            <person name="Sakurai N."/>
            <person name="Takahashi Y."/>
            <person name="Watada M."/>
            <person name="Katoh T."/>
            <person name="Gotoh A."/>
            <person name="Gotoh Y."/>
            <person name="Taniguchi I."/>
            <person name="Nakamura K."/>
            <person name="Hayashi T."/>
            <person name="Katayama T."/>
            <person name="Uemura T."/>
            <person name="Hattori Y."/>
        </authorList>
    </citation>
    <scope>NUCLEOTIDE SEQUENCE [LARGE SCALE GENOMIC DNA]</scope>
    <source>
        <strain evidence="22 23">PK-24</strain>
    </source>
</reference>
<comment type="caution">
    <text evidence="22">The sequence shown here is derived from an EMBL/GenBank/DDBJ whole genome shotgun (WGS) entry which is preliminary data.</text>
</comment>
<dbReference type="GO" id="GO:0003677">
    <property type="term" value="F:DNA binding"/>
    <property type="evidence" value="ECO:0007669"/>
    <property type="project" value="UniProtKB-KW"/>
</dbReference>
<dbReference type="EC" id="3.6.4.12" evidence="3"/>
<dbReference type="GO" id="GO:0003678">
    <property type="term" value="F:DNA helicase activity"/>
    <property type="evidence" value="ECO:0007669"/>
    <property type="project" value="UniProtKB-EC"/>
</dbReference>
<evidence type="ECO:0000313" key="23">
    <source>
        <dbReference type="Proteomes" id="UP001378960"/>
    </source>
</evidence>
<dbReference type="SMART" id="SM00490">
    <property type="entry name" value="HELICc"/>
    <property type="match status" value="1"/>
</dbReference>
<dbReference type="GO" id="GO:0016887">
    <property type="term" value="F:ATP hydrolysis activity"/>
    <property type="evidence" value="ECO:0007669"/>
    <property type="project" value="TreeGrafter"/>
</dbReference>
<keyword evidence="6" id="KW-0347">Helicase</keyword>
<organism evidence="22 23">
    <name type="scientific">Pichia kluyveri</name>
    <name type="common">Yeast</name>
    <dbReference type="NCBI Taxonomy" id="36015"/>
    <lineage>
        <taxon>Eukaryota</taxon>
        <taxon>Fungi</taxon>
        <taxon>Dikarya</taxon>
        <taxon>Ascomycota</taxon>
        <taxon>Saccharomycotina</taxon>
        <taxon>Pichiomycetes</taxon>
        <taxon>Pichiales</taxon>
        <taxon>Pichiaceae</taxon>
        <taxon>Pichia</taxon>
    </lineage>
</organism>
<protein>
    <recommendedName>
        <fullName evidence="15">Helicase SWR1</fullName>
        <ecNumber evidence="3">3.6.4.12</ecNumber>
    </recommendedName>
    <alternativeName>
        <fullName evidence="16">Helicase swr1</fullName>
    </alternativeName>
</protein>
<feature type="region of interest" description="Disordered" evidence="18">
    <location>
        <begin position="114"/>
        <end position="135"/>
    </location>
</feature>
<keyword evidence="8" id="KW-0156">Chromatin regulator</keyword>
<dbReference type="PANTHER" id="PTHR45685:SF1">
    <property type="entry name" value="HELICASE SRCAP"/>
    <property type="match status" value="1"/>
</dbReference>
<evidence type="ECO:0000256" key="12">
    <source>
        <dbReference type="ARBA" id="ARBA00023163"/>
    </source>
</evidence>
<evidence type="ECO:0000256" key="18">
    <source>
        <dbReference type="SAM" id="MobiDB-lite"/>
    </source>
</evidence>
<keyword evidence="7" id="KW-0067">ATP-binding</keyword>
<feature type="domain" description="Helicase ATP-binding" evidence="19">
    <location>
        <begin position="619"/>
        <end position="784"/>
    </location>
</feature>
<feature type="compositionally biased region" description="Polar residues" evidence="18">
    <location>
        <begin position="570"/>
        <end position="583"/>
    </location>
</feature>
<feature type="compositionally biased region" description="Basic and acidic residues" evidence="18">
    <location>
        <begin position="1353"/>
        <end position="1371"/>
    </location>
</feature>
<keyword evidence="13" id="KW-0539">Nucleus</keyword>
<evidence type="ECO:0000256" key="17">
    <source>
        <dbReference type="SAM" id="Coils"/>
    </source>
</evidence>
<dbReference type="InterPro" id="IPR001650">
    <property type="entry name" value="Helicase_C-like"/>
</dbReference>
<dbReference type="Pfam" id="PF00176">
    <property type="entry name" value="SNF2-rel_dom"/>
    <property type="match status" value="1"/>
</dbReference>
<dbReference type="Gene3D" id="1.20.120.850">
    <property type="entry name" value="SWI2/SNF2 ATPases, N-terminal domain"/>
    <property type="match status" value="1"/>
</dbReference>
<feature type="region of interest" description="Disordered" evidence="18">
    <location>
        <begin position="1353"/>
        <end position="1444"/>
    </location>
</feature>
<name>A0AAV5RBQ7_PICKL</name>
<evidence type="ECO:0000256" key="10">
    <source>
        <dbReference type="ARBA" id="ARBA00023125"/>
    </source>
</evidence>
<evidence type="ECO:0000256" key="14">
    <source>
        <dbReference type="ARBA" id="ARBA00037570"/>
    </source>
</evidence>
<evidence type="ECO:0000256" key="1">
    <source>
        <dbReference type="ARBA" id="ARBA00004123"/>
    </source>
</evidence>
<feature type="compositionally biased region" description="Acidic residues" evidence="18">
    <location>
        <begin position="506"/>
        <end position="524"/>
    </location>
</feature>
<evidence type="ECO:0000256" key="3">
    <source>
        <dbReference type="ARBA" id="ARBA00012551"/>
    </source>
</evidence>
<dbReference type="GO" id="GO:0006338">
    <property type="term" value="P:chromatin remodeling"/>
    <property type="evidence" value="ECO:0007669"/>
    <property type="project" value="TreeGrafter"/>
</dbReference>
<evidence type="ECO:0000256" key="4">
    <source>
        <dbReference type="ARBA" id="ARBA00022741"/>
    </source>
</evidence>
<evidence type="ECO:0000259" key="20">
    <source>
        <dbReference type="PROSITE" id="PS51194"/>
    </source>
</evidence>
<feature type="region of interest" description="Disordered" evidence="18">
    <location>
        <begin position="504"/>
        <end position="597"/>
    </location>
</feature>
<evidence type="ECO:0000256" key="8">
    <source>
        <dbReference type="ARBA" id="ARBA00022853"/>
    </source>
</evidence>
<evidence type="ECO:0000256" key="6">
    <source>
        <dbReference type="ARBA" id="ARBA00022806"/>
    </source>
</evidence>
<keyword evidence="12" id="KW-0804">Transcription</keyword>
<feature type="domain" description="HSA" evidence="21">
    <location>
        <begin position="252"/>
        <end position="324"/>
    </location>
</feature>
<dbReference type="CDD" id="cd18793">
    <property type="entry name" value="SF2_C_SNF"/>
    <property type="match status" value="1"/>
</dbReference>
<accession>A0AAV5RBQ7</accession>
<dbReference type="Gene3D" id="3.40.50.10810">
    <property type="entry name" value="Tandem AAA-ATPase domain"/>
    <property type="match status" value="1"/>
</dbReference>
<dbReference type="PROSITE" id="PS51204">
    <property type="entry name" value="HSA"/>
    <property type="match status" value="1"/>
</dbReference>
<feature type="compositionally biased region" description="Acidic residues" evidence="18">
    <location>
        <begin position="1429"/>
        <end position="1443"/>
    </location>
</feature>
<evidence type="ECO:0000256" key="2">
    <source>
        <dbReference type="ARBA" id="ARBA00009220"/>
    </source>
</evidence>
<dbReference type="SUPFAM" id="SSF52540">
    <property type="entry name" value="P-loop containing nucleoside triphosphate hydrolases"/>
    <property type="match status" value="2"/>
</dbReference>
<evidence type="ECO:0000256" key="7">
    <source>
        <dbReference type="ARBA" id="ARBA00022840"/>
    </source>
</evidence>
<evidence type="ECO:0000259" key="21">
    <source>
        <dbReference type="PROSITE" id="PS51204"/>
    </source>
</evidence>
<dbReference type="Proteomes" id="UP001378960">
    <property type="component" value="Unassembled WGS sequence"/>
</dbReference>
<evidence type="ECO:0000256" key="16">
    <source>
        <dbReference type="ARBA" id="ARBA00074297"/>
    </source>
</evidence>
<dbReference type="PROSITE" id="PS51192">
    <property type="entry name" value="HELICASE_ATP_BIND_1"/>
    <property type="match status" value="1"/>
</dbReference>
<keyword evidence="5" id="KW-0378">Hydrolase</keyword>
<evidence type="ECO:0000256" key="9">
    <source>
        <dbReference type="ARBA" id="ARBA00023015"/>
    </source>
</evidence>
<dbReference type="GO" id="GO:0000812">
    <property type="term" value="C:Swr1 complex"/>
    <property type="evidence" value="ECO:0007669"/>
    <property type="project" value="TreeGrafter"/>
</dbReference>
<keyword evidence="9" id="KW-0805">Transcription regulation</keyword>
<evidence type="ECO:0000256" key="11">
    <source>
        <dbReference type="ARBA" id="ARBA00023159"/>
    </source>
</evidence>
<dbReference type="PANTHER" id="PTHR45685">
    <property type="entry name" value="HELICASE SRCAP-RELATED"/>
    <property type="match status" value="1"/>
</dbReference>
<dbReference type="InterPro" id="IPR014001">
    <property type="entry name" value="Helicase_ATP-bd"/>
</dbReference>
<dbReference type="EMBL" id="BTGB01000009">
    <property type="protein sequence ID" value="GMM49014.1"/>
    <property type="molecule type" value="Genomic_DNA"/>
</dbReference>
<evidence type="ECO:0000313" key="22">
    <source>
        <dbReference type="EMBL" id="GMM49014.1"/>
    </source>
</evidence>
<dbReference type="Pfam" id="PF07529">
    <property type="entry name" value="HSA"/>
    <property type="match status" value="1"/>
</dbReference>
<keyword evidence="23" id="KW-1185">Reference proteome</keyword>
<feature type="coiled-coil region" evidence="17">
    <location>
        <begin position="72"/>
        <end position="99"/>
    </location>
</feature>
<keyword evidence="4" id="KW-0547">Nucleotide-binding</keyword>
<feature type="compositionally biased region" description="Basic and acidic residues" evidence="18">
    <location>
        <begin position="114"/>
        <end position="127"/>
    </location>
</feature>
<proteinExistence type="inferred from homology"/>
<sequence length="1463" mass="169204">MSNDSLSSNDEKLIDLIAETDILTNQLYHLQNFHSILSYDPTPENILLNKDSESFKIYENDNNLSIWPKSNKRQTRRLLNNDNDNLIKLKNKLNKFVNQRISEKLDLDTSSIKRKYDDNSNHERNNTKDTPTTKKQKIIHLPKIKFKISIKPPIISHPDHKPVHKFENINQLFDSYKNIIEDPAPEIESDKFNEYLENQHELIKSIDHAINEKELLYIDYNENPFRNVPNGVREPTMIKRNLDYNINNYKSSENPFRMKNELSHYDHLIAQGLKSSKLIRDLRSNKIQKCKRIAQMIEVHFKRLSQENDKKEKEFQKKIYRLARDTAKEVKKKWNIAVKAYKVLEERENEHLRLKKSKEQLSKILDHSTKVLGAQMITKSSNNNSSVEPEKIKSQNNSEDDDSESHSESDNFSSSSSDEDDHMSIDQNENIPVDDDSKLSDEKLKEKYEKLKNFNINGTDSNDNNNKSGLSFLYKDDTSEKIPTIVDNLDESVRIKLLEENSNPLLDEDSNSSSDDSDLSDSDESSLSSNESEYSIDEENKPGLHSLFNTGNEEENDEDEDEEDDESVYSEPNQNDETPSSSPEKTELLDEQGIPDVPTPILLKGTLRPYQKQGLNWLASLYNNGTNGILADEMGLGKTIQTISLLSYLACEKNIWGPHLIVVPTSVMLNWEMEFKRFAPGFKVLTYYGSPQQRKEKRKGWNTPDSFHVCITSYQLVVHDQPIFRRKKWKHMILDEAHNIKNFKSQRWKALLNFNTENRILLTGTPLQNNIMELWSLLYFLMPTSREGDVTMPEGFADLMDFQQWFGKPVDKIIQQGGKDNETKETVHKLHQVLRPYLLRRLKKDVEKQMPAKYEHIVYCRLSKRQRLLYDDFMSRAQTKETLASGNFLSIINCLMQLRKVCNHPDLFEVRPILTSFSQEKSIISNFESSFLKVNQLMKTNKIEKVDLSFLNMNNISSCSESMNSYHYETINRLSASKIFLQKIQELEKEIKDKSLIPNFNDLELYYEYLLNEENINLLNEMSHKKYINDYNCDKSCVVSPSLINMLSMRKPKVLTNQLQELKLMKSVSDIALDSKFAIKEYAFVTPKAVCTNFTNLMFPDELKENLMYDSQNNIIENPFHQIQVSSSIAFPDKSLLQYDCGKLQKLATLLSELIPQGHRVLIFTQMSKVLDILELFLNYRGYTYMRLDGATKIEDRQLLTESFNNDTRVKCFILSTRAGGLGINLTGADTVIFYDSDWNPAIDKQCQDRCHRIGQTRDVHIYRFVSEYTIEANILKKAEQKKYLDDVVIQEGDFTTDYFNKVSVQELLGKSSTEDMNEEKEMTSSEFTKALEMAEDEDDAKAAEVALNELKADVEDFSDDEKANGNKKEGNGNNNGNAISNANNREGEEAAEAEALAVRIAEREKHKHLDSNEDVEQNGNGNGNGDENGNEEEEEEYEDDDDLIGHIDEYMIRFIAGGYYFD</sequence>
<comment type="subcellular location">
    <subcellularLocation>
        <location evidence="1">Nucleus</location>
    </subcellularLocation>
</comment>
<comment type="function">
    <text evidence="14">Catalytic component of the SWR1 complex which mediates the ATP-dependent exchange of histone H2A for the H2A variant HZT1 leading to transcriptional regulation of selected genes by chromatin remodeling.</text>
</comment>
<dbReference type="SMART" id="SM00487">
    <property type="entry name" value="DEXDc"/>
    <property type="match status" value="1"/>
</dbReference>
<comment type="similarity">
    <text evidence="2">Belongs to the SNF2/RAD54 helicase family. SWR1 subfamily.</text>
</comment>
<dbReference type="GO" id="GO:0005524">
    <property type="term" value="F:ATP binding"/>
    <property type="evidence" value="ECO:0007669"/>
    <property type="project" value="UniProtKB-KW"/>
</dbReference>
<gene>
    <name evidence="22" type="ORF">DAPK24_056120</name>
</gene>
<dbReference type="InterPro" id="IPR050520">
    <property type="entry name" value="INO80/SWR1_helicase"/>
</dbReference>